<evidence type="ECO:0000259" key="5">
    <source>
        <dbReference type="SMART" id="SM00720"/>
    </source>
</evidence>
<keyword evidence="6" id="KW-1185">Reference proteome</keyword>
<feature type="domain" description="Peptidase C2 calpain" evidence="5">
    <location>
        <begin position="26"/>
        <end position="153"/>
    </location>
</feature>
<dbReference type="InterPro" id="IPR051297">
    <property type="entry name" value="PalB/RIM13"/>
</dbReference>
<evidence type="ECO:0000256" key="4">
    <source>
        <dbReference type="ARBA" id="ARBA00022807"/>
    </source>
</evidence>
<dbReference type="PANTHER" id="PTHR46143:SF1">
    <property type="entry name" value="CALPAIN-7"/>
    <property type="match status" value="1"/>
</dbReference>
<proteinExistence type="inferred from homology"/>
<dbReference type="InterPro" id="IPR022684">
    <property type="entry name" value="Calpain_cysteine_protease"/>
</dbReference>
<dbReference type="GeneID" id="106476314"/>
<sequence>MNTIHYTLRAYSSLPFLLNKISNPFKFKQEIKNGEWTEATAGGCGNHPLTYQINPVYQISLQSASDENQLLVDLKGPKQYAVGFDVVTVSVNNTNASGYFSKKSSGAFRSGFSIMELLDVPCGVYNIIPCTFHPGQKGPFFLTVQASCQIKISRLR</sequence>
<dbReference type="Gene3D" id="2.60.120.380">
    <property type="match status" value="1"/>
</dbReference>
<keyword evidence="3" id="KW-0378">Hydrolase</keyword>
<keyword evidence="2" id="KW-0645">Protease</keyword>
<dbReference type="SUPFAM" id="SSF49758">
    <property type="entry name" value="Calpain large subunit, middle domain (domain III)"/>
    <property type="match status" value="1"/>
</dbReference>
<dbReference type="PANTHER" id="PTHR46143">
    <property type="entry name" value="CALPAIN-7"/>
    <property type="match status" value="1"/>
</dbReference>
<dbReference type="InterPro" id="IPR022682">
    <property type="entry name" value="Calpain_domain_III"/>
</dbReference>
<keyword evidence="4" id="KW-0788">Thiol protease</keyword>
<dbReference type="InterPro" id="IPR036213">
    <property type="entry name" value="Calpain_III_sf"/>
</dbReference>
<gene>
    <name evidence="7" type="primary">LOC106476314</name>
</gene>
<evidence type="ECO:0000313" key="7">
    <source>
        <dbReference type="RefSeq" id="XP_022235929.1"/>
    </source>
</evidence>
<dbReference type="PRINTS" id="PR00704">
    <property type="entry name" value="CALPAIN"/>
</dbReference>
<evidence type="ECO:0000313" key="6">
    <source>
        <dbReference type="Proteomes" id="UP000694941"/>
    </source>
</evidence>
<dbReference type="Proteomes" id="UP000694941">
    <property type="component" value="Unplaced"/>
</dbReference>
<evidence type="ECO:0000256" key="3">
    <source>
        <dbReference type="ARBA" id="ARBA00022801"/>
    </source>
</evidence>
<dbReference type="RefSeq" id="XP_022235929.1">
    <property type="nucleotide sequence ID" value="XM_022380221.1"/>
</dbReference>
<dbReference type="InterPro" id="IPR022683">
    <property type="entry name" value="Calpain_III"/>
</dbReference>
<dbReference type="Pfam" id="PF01067">
    <property type="entry name" value="Calpain_III"/>
    <property type="match status" value="1"/>
</dbReference>
<name>A0ABM1RX24_LIMPO</name>
<organism evidence="6 7">
    <name type="scientific">Limulus polyphemus</name>
    <name type="common">Atlantic horseshoe crab</name>
    <dbReference type="NCBI Taxonomy" id="6850"/>
    <lineage>
        <taxon>Eukaryota</taxon>
        <taxon>Metazoa</taxon>
        <taxon>Ecdysozoa</taxon>
        <taxon>Arthropoda</taxon>
        <taxon>Chelicerata</taxon>
        <taxon>Merostomata</taxon>
        <taxon>Xiphosura</taxon>
        <taxon>Limulidae</taxon>
        <taxon>Limulus</taxon>
    </lineage>
</organism>
<evidence type="ECO:0000256" key="1">
    <source>
        <dbReference type="ARBA" id="ARBA00007623"/>
    </source>
</evidence>
<protein>
    <submittedName>
        <fullName evidence="7">Calpain-7-like</fullName>
    </submittedName>
</protein>
<dbReference type="SMART" id="SM00720">
    <property type="entry name" value="calpain_III"/>
    <property type="match status" value="1"/>
</dbReference>
<comment type="similarity">
    <text evidence="1">Belongs to the peptidase C2 family.</text>
</comment>
<accession>A0ABM1RX24</accession>
<reference evidence="7" key="1">
    <citation type="submission" date="2025-08" db="UniProtKB">
        <authorList>
            <consortium name="RefSeq"/>
        </authorList>
    </citation>
    <scope>IDENTIFICATION</scope>
    <source>
        <tissue evidence="7">Muscle</tissue>
    </source>
</reference>
<evidence type="ECO:0000256" key="2">
    <source>
        <dbReference type="ARBA" id="ARBA00022670"/>
    </source>
</evidence>